<name>A0ABV9RQV0_9PSEU</name>
<protein>
    <submittedName>
        <fullName evidence="8">D-2-hydroxyacid dehydrogenase family protein</fullName>
    </submittedName>
</protein>
<dbReference type="RefSeq" id="WP_274189894.1">
    <property type="nucleotide sequence ID" value="NZ_BAABHN010000052.1"/>
</dbReference>
<evidence type="ECO:0000259" key="6">
    <source>
        <dbReference type="Pfam" id="PF00389"/>
    </source>
</evidence>
<dbReference type="SUPFAM" id="SSF51735">
    <property type="entry name" value="NAD(P)-binding Rossmann-fold domains"/>
    <property type="match status" value="1"/>
</dbReference>
<dbReference type="InterPro" id="IPR036291">
    <property type="entry name" value="NAD(P)-bd_dom_sf"/>
</dbReference>
<evidence type="ECO:0000256" key="4">
    <source>
        <dbReference type="ARBA" id="ARBA00023027"/>
    </source>
</evidence>
<comment type="caution">
    <text evidence="8">The sequence shown here is derived from an EMBL/GenBank/DDBJ whole genome shotgun (WGS) entry which is preliminary data.</text>
</comment>
<reference evidence="9" key="1">
    <citation type="journal article" date="2019" name="Int. J. Syst. Evol. Microbiol.">
        <title>The Global Catalogue of Microorganisms (GCM) 10K type strain sequencing project: providing services to taxonomists for standard genome sequencing and annotation.</title>
        <authorList>
            <consortium name="The Broad Institute Genomics Platform"/>
            <consortium name="The Broad Institute Genome Sequencing Center for Infectious Disease"/>
            <person name="Wu L."/>
            <person name="Ma J."/>
        </authorList>
    </citation>
    <scope>NUCLEOTIDE SEQUENCE [LARGE SCALE GENOMIC DNA]</scope>
    <source>
        <strain evidence="9">CCUG 50347</strain>
    </source>
</reference>
<sequence length="323" mass="34276">MPTPPRPSRRVAVLDDYQQVAATYADWDALGADEVTFFAEHLGDADGVVAALEPYDVVVAMRERTAFPADVLARLRNLRLLVTTGPGNAAIDVEAARAGGVTVSGTGGVSPSTPTVEMTWALIHALARHVPAEDRAVREGRWQHTVGRDLSGRRLGVIGLGGLGRPVATVGLAFGMDVVAWSQHLDPDDARAAGVAAVSKEELLETSDVVTIHLKLSERTTGLLGRDELARMKPSALLVNTSRGPIVDEHALVEALHAGTIGGAGLDVFGTEPLPADSPLRTAPRTVLTPHLGYVTEGTYDVFFREAVEDIRAWADGAPIREL</sequence>
<comment type="similarity">
    <text evidence="1 5">Belongs to the D-isomer specific 2-hydroxyacid dehydrogenase family.</text>
</comment>
<dbReference type="InterPro" id="IPR050857">
    <property type="entry name" value="D-2-hydroxyacid_DH"/>
</dbReference>
<accession>A0ABV9RQV0</accession>
<evidence type="ECO:0000256" key="2">
    <source>
        <dbReference type="ARBA" id="ARBA00022605"/>
    </source>
</evidence>
<dbReference type="InterPro" id="IPR006140">
    <property type="entry name" value="D-isomer_DH_NAD-bd"/>
</dbReference>
<dbReference type="InterPro" id="IPR029752">
    <property type="entry name" value="D-isomer_DH_CS1"/>
</dbReference>
<proteinExistence type="inferred from homology"/>
<keyword evidence="2" id="KW-0028">Amino-acid biosynthesis</keyword>
<dbReference type="Proteomes" id="UP001595909">
    <property type="component" value="Unassembled WGS sequence"/>
</dbReference>
<organism evidence="8 9">
    <name type="scientific">Actinomycetospora chibensis</name>
    <dbReference type="NCBI Taxonomy" id="663606"/>
    <lineage>
        <taxon>Bacteria</taxon>
        <taxon>Bacillati</taxon>
        <taxon>Actinomycetota</taxon>
        <taxon>Actinomycetes</taxon>
        <taxon>Pseudonocardiales</taxon>
        <taxon>Pseudonocardiaceae</taxon>
        <taxon>Actinomycetospora</taxon>
    </lineage>
</organism>
<dbReference type="Pfam" id="PF02826">
    <property type="entry name" value="2-Hacid_dh_C"/>
    <property type="match status" value="1"/>
</dbReference>
<keyword evidence="9" id="KW-1185">Reference proteome</keyword>
<dbReference type="PROSITE" id="PS00065">
    <property type="entry name" value="D_2_HYDROXYACID_DH_1"/>
    <property type="match status" value="1"/>
</dbReference>
<dbReference type="PANTHER" id="PTHR42789:SF1">
    <property type="entry name" value="D-ISOMER SPECIFIC 2-HYDROXYACID DEHYDROGENASE FAMILY PROTEIN (AFU_ORTHOLOGUE AFUA_6G10090)"/>
    <property type="match status" value="1"/>
</dbReference>
<dbReference type="EMBL" id="JBHSIM010000052">
    <property type="protein sequence ID" value="MFC4835874.1"/>
    <property type="molecule type" value="Genomic_DNA"/>
</dbReference>
<evidence type="ECO:0000313" key="9">
    <source>
        <dbReference type="Proteomes" id="UP001595909"/>
    </source>
</evidence>
<feature type="domain" description="D-isomer specific 2-hydroxyacid dehydrogenase catalytic" evidence="6">
    <location>
        <begin position="34"/>
        <end position="320"/>
    </location>
</feature>
<dbReference type="InterPro" id="IPR006139">
    <property type="entry name" value="D-isomer_2_OHA_DH_cat_dom"/>
</dbReference>
<dbReference type="Pfam" id="PF00389">
    <property type="entry name" value="2-Hacid_dh"/>
    <property type="match status" value="1"/>
</dbReference>
<dbReference type="Gene3D" id="3.40.50.720">
    <property type="entry name" value="NAD(P)-binding Rossmann-like Domain"/>
    <property type="match status" value="2"/>
</dbReference>
<keyword evidence="4" id="KW-0520">NAD</keyword>
<dbReference type="SUPFAM" id="SSF52283">
    <property type="entry name" value="Formate/glycerate dehydrogenase catalytic domain-like"/>
    <property type="match status" value="1"/>
</dbReference>
<evidence type="ECO:0000256" key="1">
    <source>
        <dbReference type="ARBA" id="ARBA00005854"/>
    </source>
</evidence>
<keyword evidence="3 5" id="KW-0560">Oxidoreductase</keyword>
<evidence type="ECO:0000256" key="5">
    <source>
        <dbReference type="RuleBase" id="RU003719"/>
    </source>
</evidence>
<evidence type="ECO:0000313" key="8">
    <source>
        <dbReference type="EMBL" id="MFC4835874.1"/>
    </source>
</evidence>
<dbReference type="InterPro" id="IPR029753">
    <property type="entry name" value="D-isomer_DH_CS"/>
</dbReference>
<dbReference type="PROSITE" id="PS00671">
    <property type="entry name" value="D_2_HYDROXYACID_DH_3"/>
    <property type="match status" value="1"/>
</dbReference>
<feature type="domain" description="D-isomer specific 2-hydroxyacid dehydrogenase NAD-binding" evidence="7">
    <location>
        <begin position="121"/>
        <end position="293"/>
    </location>
</feature>
<gene>
    <name evidence="8" type="ORF">ACFPEL_25940</name>
</gene>
<dbReference type="CDD" id="cd12169">
    <property type="entry name" value="PGDH_like_1"/>
    <property type="match status" value="1"/>
</dbReference>
<evidence type="ECO:0000259" key="7">
    <source>
        <dbReference type="Pfam" id="PF02826"/>
    </source>
</evidence>
<dbReference type="PANTHER" id="PTHR42789">
    <property type="entry name" value="D-ISOMER SPECIFIC 2-HYDROXYACID DEHYDROGENASE FAMILY PROTEIN (AFU_ORTHOLOGUE AFUA_6G10090)"/>
    <property type="match status" value="1"/>
</dbReference>
<evidence type="ECO:0000256" key="3">
    <source>
        <dbReference type="ARBA" id="ARBA00023002"/>
    </source>
</evidence>